<dbReference type="Gene3D" id="1.10.10.60">
    <property type="entry name" value="Homeodomain-like"/>
    <property type="match status" value="1"/>
</dbReference>
<dbReference type="SUPFAM" id="SSF46689">
    <property type="entry name" value="Homeodomain-like"/>
    <property type="match status" value="1"/>
</dbReference>
<evidence type="ECO:0000313" key="3">
    <source>
        <dbReference type="EMBL" id="KAF2889854.1"/>
    </source>
</evidence>
<organism evidence="3 4">
    <name type="scientific">Ignelater luminosus</name>
    <name type="common">Cucubano</name>
    <name type="synonym">Pyrophorus luminosus</name>
    <dbReference type="NCBI Taxonomy" id="2038154"/>
    <lineage>
        <taxon>Eukaryota</taxon>
        <taxon>Metazoa</taxon>
        <taxon>Ecdysozoa</taxon>
        <taxon>Arthropoda</taxon>
        <taxon>Hexapoda</taxon>
        <taxon>Insecta</taxon>
        <taxon>Pterygota</taxon>
        <taxon>Neoptera</taxon>
        <taxon>Endopterygota</taxon>
        <taxon>Coleoptera</taxon>
        <taxon>Polyphaga</taxon>
        <taxon>Elateriformia</taxon>
        <taxon>Elateroidea</taxon>
        <taxon>Elateridae</taxon>
        <taxon>Agrypninae</taxon>
        <taxon>Pyrophorini</taxon>
        <taxon>Ignelater</taxon>
    </lineage>
</organism>
<proteinExistence type="predicted"/>
<dbReference type="Proteomes" id="UP000801492">
    <property type="component" value="Unassembled WGS sequence"/>
</dbReference>
<dbReference type="OrthoDB" id="10072016at2759"/>
<feature type="domain" description="HTH psq-type" evidence="2">
    <location>
        <begin position="19"/>
        <end position="53"/>
    </location>
</feature>
<dbReference type="AlphaFoldDB" id="A0A8K0CLY7"/>
<dbReference type="InterPro" id="IPR007889">
    <property type="entry name" value="HTH_Psq"/>
</dbReference>
<comment type="caution">
    <text evidence="3">The sequence shown here is derived from an EMBL/GenBank/DDBJ whole genome shotgun (WGS) entry which is preliminary data.</text>
</comment>
<protein>
    <recommendedName>
        <fullName evidence="2">HTH psq-type domain-containing protein</fullName>
    </recommendedName>
</protein>
<evidence type="ECO:0000259" key="2">
    <source>
        <dbReference type="Pfam" id="PF05225"/>
    </source>
</evidence>
<reference evidence="3" key="1">
    <citation type="submission" date="2019-08" db="EMBL/GenBank/DDBJ databases">
        <title>The genome of the North American firefly Photinus pyralis.</title>
        <authorList>
            <consortium name="Photinus pyralis genome working group"/>
            <person name="Fallon T.R."/>
            <person name="Sander Lower S.E."/>
            <person name="Weng J.-K."/>
        </authorList>
    </citation>
    <scope>NUCLEOTIDE SEQUENCE</scope>
    <source>
        <strain evidence="3">TRF0915ILg1</strain>
        <tissue evidence="3">Whole body</tissue>
    </source>
</reference>
<dbReference type="GO" id="GO:0005634">
    <property type="term" value="C:nucleus"/>
    <property type="evidence" value="ECO:0007669"/>
    <property type="project" value="UniProtKB-SubCell"/>
</dbReference>
<dbReference type="InterPro" id="IPR009057">
    <property type="entry name" value="Homeodomain-like_sf"/>
</dbReference>
<keyword evidence="4" id="KW-1185">Reference proteome</keyword>
<evidence type="ECO:0000256" key="1">
    <source>
        <dbReference type="ARBA" id="ARBA00004123"/>
    </source>
</evidence>
<sequence>MPRNYKRRLGAPLSQDYPPEALEKALHDVLDGRYSLRQDAELYNVSKGTISRKFHGQNIGKFGTPPALSAKEEQKVVFAITFAAFSGFPFTSKALRKYMQGYLNRKRIAIRDFNENLPGIDWLRHFRKKKLRIVNQVS</sequence>
<evidence type="ECO:0000313" key="4">
    <source>
        <dbReference type="Proteomes" id="UP000801492"/>
    </source>
</evidence>
<comment type="subcellular location">
    <subcellularLocation>
        <location evidence="1">Nucleus</location>
    </subcellularLocation>
</comment>
<gene>
    <name evidence="3" type="ORF">ILUMI_16319</name>
</gene>
<dbReference type="GO" id="GO:0003677">
    <property type="term" value="F:DNA binding"/>
    <property type="evidence" value="ECO:0007669"/>
    <property type="project" value="InterPro"/>
</dbReference>
<dbReference type="EMBL" id="VTPC01061631">
    <property type="protein sequence ID" value="KAF2889854.1"/>
    <property type="molecule type" value="Genomic_DNA"/>
</dbReference>
<accession>A0A8K0CLY7</accession>
<name>A0A8K0CLY7_IGNLU</name>
<dbReference type="Pfam" id="PF05225">
    <property type="entry name" value="HTH_psq"/>
    <property type="match status" value="1"/>
</dbReference>